<dbReference type="Gene3D" id="2.30.30.40">
    <property type="entry name" value="SH3 Domains"/>
    <property type="match status" value="1"/>
</dbReference>
<dbReference type="Pfam" id="PF08239">
    <property type="entry name" value="SH3_3"/>
    <property type="match status" value="1"/>
</dbReference>
<sequence>RPPANSPSGIRLAYASYMPVPNVPSGTQGRGTSVSLVRYTTFSKFRMIFKKITIIYLFLTSIQILNGQNNLFLDQIDKKEKLSNYNIPDEITKCLDGKCVSDQFFTVYLNHFAIVAANNVRMRSKPSLKSNIIKNLNIGTYVNIIFIDEEIQNIGGLEGNWTYVKENKNNEKGWVFSYYLATPSKFKIVNSWHIQKIHIFNGDYNAYFNCDKFGLCQFNWTSGGSSEFYNGSELIKIKQYLNIVYFPKNKEDDFPIFFYLDKNIYLNTLPEDGEKEKFIYERFP</sequence>
<keyword evidence="3" id="KW-1185">Reference proteome</keyword>
<dbReference type="InterPro" id="IPR003646">
    <property type="entry name" value="SH3-like_bac-type"/>
</dbReference>
<feature type="domain" description="SH3b" evidence="1">
    <location>
        <begin position="110"/>
        <end position="184"/>
    </location>
</feature>
<reference evidence="3" key="1">
    <citation type="journal article" date="2019" name="PLoS Negl. Trop. Dis.">
        <title>Revisiting the worldwide diversity of Leptospira species in the environment.</title>
        <authorList>
            <person name="Vincent A.T."/>
            <person name="Schiettekatte O."/>
            <person name="Bourhy P."/>
            <person name="Veyrier F.J."/>
            <person name="Picardeau M."/>
        </authorList>
    </citation>
    <scope>NUCLEOTIDE SEQUENCE [LARGE SCALE GENOMIC DNA]</scope>
    <source>
        <strain evidence="3">201702406</strain>
    </source>
</reference>
<dbReference type="Proteomes" id="UP000298057">
    <property type="component" value="Unassembled WGS sequence"/>
</dbReference>
<protein>
    <submittedName>
        <fullName evidence="2">SH3 domain-containing protein</fullName>
    </submittedName>
</protein>
<gene>
    <name evidence="2" type="ORF">EHQ82_01495</name>
</gene>
<accession>A0ABY2NHR2</accession>
<proteinExistence type="predicted"/>
<evidence type="ECO:0000259" key="1">
    <source>
        <dbReference type="PROSITE" id="PS51781"/>
    </source>
</evidence>
<evidence type="ECO:0000313" key="2">
    <source>
        <dbReference type="EMBL" id="TGM30024.1"/>
    </source>
</evidence>
<dbReference type="EMBL" id="RQGU01000024">
    <property type="protein sequence ID" value="TGM30024.1"/>
    <property type="molecule type" value="Genomic_DNA"/>
</dbReference>
<dbReference type="PROSITE" id="PS51781">
    <property type="entry name" value="SH3B"/>
    <property type="match status" value="1"/>
</dbReference>
<dbReference type="RefSeq" id="WP_135625846.1">
    <property type="nucleotide sequence ID" value="NZ_RQGU01000024.1"/>
</dbReference>
<feature type="non-terminal residue" evidence="2">
    <location>
        <position position="1"/>
    </location>
</feature>
<name>A0ABY2NHR2_9LEPT</name>
<organism evidence="2 3">
    <name type="scientific">Leptospira selangorensis</name>
    <dbReference type="NCBI Taxonomy" id="2484982"/>
    <lineage>
        <taxon>Bacteria</taxon>
        <taxon>Pseudomonadati</taxon>
        <taxon>Spirochaetota</taxon>
        <taxon>Spirochaetia</taxon>
        <taxon>Leptospirales</taxon>
        <taxon>Leptospiraceae</taxon>
        <taxon>Leptospira</taxon>
    </lineage>
</organism>
<evidence type="ECO:0000313" key="3">
    <source>
        <dbReference type="Proteomes" id="UP000298057"/>
    </source>
</evidence>
<comment type="caution">
    <text evidence="2">The sequence shown here is derived from an EMBL/GenBank/DDBJ whole genome shotgun (WGS) entry which is preliminary data.</text>
</comment>